<accession>A0A699QRE9</accession>
<feature type="non-terminal residue" evidence="2">
    <location>
        <position position="118"/>
    </location>
</feature>
<feature type="region of interest" description="Disordered" evidence="1">
    <location>
        <begin position="40"/>
        <end position="65"/>
    </location>
</feature>
<dbReference type="EMBL" id="BKCJ011050776">
    <property type="protein sequence ID" value="GFC75228.1"/>
    <property type="molecule type" value="Genomic_DNA"/>
</dbReference>
<gene>
    <name evidence="2" type="ORF">Tci_847198</name>
</gene>
<name>A0A699QRE9_TANCI</name>
<evidence type="ECO:0000313" key="2">
    <source>
        <dbReference type="EMBL" id="GFC75228.1"/>
    </source>
</evidence>
<feature type="compositionally biased region" description="Polar residues" evidence="1">
    <location>
        <begin position="53"/>
        <end position="64"/>
    </location>
</feature>
<protein>
    <submittedName>
        <fullName evidence="2">Uncharacterized protein</fullName>
    </submittedName>
</protein>
<evidence type="ECO:0000256" key="1">
    <source>
        <dbReference type="SAM" id="MobiDB-lite"/>
    </source>
</evidence>
<sequence length="118" mass="12432">MIPAAVLTQSTLVSITAVRPVSAVVPQLKVTQPKQVQPIVTMPKSPISRHITHSPSPKTSNSPPRVTAVKALVDKEVIDSGCSWHMAGNISYLSDFEEINGGYVGFGGNPKGGKITGK</sequence>
<reference evidence="2" key="1">
    <citation type="journal article" date="2019" name="Sci. Rep.">
        <title>Draft genome of Tanacetum cinerariifolium, the natural source of mosquito coil.</title>
        <authorList>
            <person name="Yamashiro T."/>
            <person name="Shiraishi A."/>
            <person name="Satake H."/>
            <person name="Nakayama K."/>
        </authorList>
    </citation>
    <scope>NUCLEOTIDE SEQUENCE</scope>
</reference>
<proteinExistence type="predicted"/>
<comment type="caution">
    <text evidence="2">The sequence shown here is derived from an EMBL/GenBank/DDBJ whole genome shotgun (WGS) entry which is preliminary data.</text>
</comment>
<dbReference type="AlphaFoldDB" id="A0A699QRE9"/>
<organism evidence="2">
    <name type="scientific">Tanacetum cinerariifolium</name>
    <name type="common">Dalmatian daisy</name>
    <name type="synonym">Chrysanthemum cinerariifolium</name>
    <dbReference type="NCBI Taxonomy" id="118510"/>
    <lineage>
        <taxon>Eukaryota</taxon>
        <taxon>Viridiplantae</taxon>
        <taxon>Streptophyta</taxon>
        <taxon>Embryophyta</taxon>
        <taxon>Tracheophyta</taxon>
        <taxon>Spermatophyta</taxon>
        <taxon>Magnoliopsida</taxon>
        <taxon>eudicotyledons</taxon>
        <taxon>Gunneridae</taxon>
        <taxon>Pentapetalae</taxon>
        <taxon>asterids</taxon>
        <taxon>campanulids</taxon>
        <taxon>Asterales</taxon>
        <taxon>Asteraceae</taxon>
        <taxon>Asteroideae</taxon>
        <taxon>Anthemideae</taxon>
        <taxon>Anthemidinae</taxon>
        <taxon>Tanacetum</taxon>
    </lineage>
</organism>